<dbReference type="Proteomes" id="UP000078148">
    <property type="component" value="Chromosome"/>
</dbReference>
<dbReference type="RefSeq" id="WP_060532846.1">
    <property type="nucleotide sequence ID" value="NZ_CP013023.1"/>
</dbReference>
<accession>A0A172ZEI7</accession>
<reference evidence="1 2" key="2">
    <citation type="journal article" date="2016" name="Int. J. Syst. Evol. Microbiol.">
        <title>Paenibacillus bovis sp. nov., isolated from raw yak (Bos grunniens) milk.</title>
        <authorList>
            <person name="Gao C."/>
            <person name="Han J."/>
            <person name="Liu Z."/>
            <person name="Xu X."/>
            <person name="Hang F."/>
            <person name="Wu Z."/>
        </authorList>
    </citation>
    <scope>NUCLEOTIDE SEQUENCE [LARGE SCALE GENOMIC DNA]</scope>
    <source>
        <strain evidence="1 2">BD3526</strain>
    </source>
</reference>
<dbReference type="EMBL" id="CP013023">
    <property type="protein sequence ID" value="ANF95687.1"/>
    <property type="molecule type" value="Genomic_DNA"/>
</dbReference>
<dbReference type="AlphaFoldDB" id="A0A172ZEI7"/>
<organism evidence="1 2">
    <name type="scientific">Paenibacillus bovis</name>
    <dbReference type="NCBI Taxonomy" id="1616788"/>
    <lineage>
        <taxon>Bacteria</taxon>
        <taxon>Bacillati</taxon>
        <taxon>Bacillota</taxon>
        <taxon>Bacilli</taxon>
        <taxon>Bacillales</taxon>
        <taxon>Paenibacillaceae</taxon>
        <taxon>Paenibacillus</taxon>
    </lineage>
</organism>
<dbReference type="KEGG" id="pbv:AR543_06530"/>
<name>A0A172ZEI7_9BACL</name>
<protein>
    <submittedName>
        <fullName evidence="1">Uncharacterized protein</fullName>
    </submittedName>
</protein>
<sequence>MVYRIQLYRTLYKYKGPLVTSDLIDIDQFESLLQPIVQCHIFFLKNGTVIERFPIILGLQKLAYLKDDTLTLEDQQLTHIAMESLPFLIAIDYEDLRSYAYSIFNFMDHQEYIEKFNQHLNQIRHVEEREGYLTYDRFKQIAYSQNSIFNKKTF</sequence>
<dbReference type="OrthoDB" id="9916461at2"/>
<keyword evidence="2" id="KW-1185">Reference proteome</keyword>
<evidence type="ECO:0000313" key="2">
    <source>
        <dbReference type="Proteomes" id="UP000078148"/>
    </source>
</evidence>
<proteinExistence type="predicted"/>
<evidence type="ECO:0000313" key="1">
    <source>
        <dbReference type="EMBL" id="ANF95687.1"/>
    </source>
</evidence>
<reference evidence="2" key="1">
    <citation type="submission" date="2015-10" db="EMBL/GenBank/DDBJ databases">
        <title>Genome of Paenibacillus bovis sp. nov.</title>
        <authorList>
            <person name="Wu Z."/>
            <person name="Gao C."/>
            <person name="Liu Z."/>
            <person name="Zheng H."/>
        </authorList>
    </citation>
    <scope>NUCLEOTIDE SEQUENCE [LARGE SCALE GENOMIC DNA]</scope>
    <source>
        <strain evidence="2">BD3526</strain>
    </source>
</reference>
<gene>
    <name evidence="1" type="ORF">AR543_06530</name>
</gene>